<comment type="caution">
    <text evidence="2">The sequence shown here is derived from an EMBL/GenBank/DDBJ whole genome shotgun (WGS) entry which is preliminary data.</text>
</comment>
<feature type="coiled-coil region" evidence="1">
    <location>
        <begin position="36"/>
        <end position="63"/>
    </location>
</feature>
<evidence type="ECO:0000256" key="1">
    <source>
        <dbReference type="SAM" id="Coils"/>
    </source>
</evidence>
<keyword evidence="1" id="KW-0175">Coiled coil</keyword>
<evidence type="ECO:0000313" key="3">
    <source>
        <dbReference type="Proteomes" id="UP000234323"/>
    </source>
</evidence>
<dbReference type="AlphaFoldDB" id="A0A2I1HIZ4"/>
<protein>
    <submittedName>
        <fullName evidence="2">Uncharacterized protein</fullName>
    </submittedName>
</protein>
<dbReference type="EMBL" id="LLXI01003220">
    <property type="protein sequence ID" value="PKY58848.1"/>
    <property type="molecule type" value="Genomic_DNA"/>
</dbReference>
<sequence>MIYPDGNHKGEILSPYLQKKAIDLVLSTQEKSEFNALKFRNKINLLEKEVNRLTRQNKSIISKHKSLAIKIQKCIIKKVKENKRIYTPEFITLLIQISNTGQILLSSGFSKIAELKIIENLPNMISQFASYVIMADKTTKAATVSSSVRKTINSYLLNPIKC</sequence>
<name>A0A2I1HIZ4_9GLOM</name>
<reference evidence="2 3" key="1">
    <citation type="submission" date="2015-10" db="EMBL/GenBank/DDBJ databases">
        <title>Genome analyses suggest a sexual origin of heterokaryosis in a supposedly ancient asexual fungus.</title>
        <authorList>
            <person name="Ropars J."/>
            <person name="Sedzielewska K."/>
            <person name="Noel J."/>
            <person name="Charron P."/>
            <person name="Farinelli L."/>
            <person name="Marton T."/>
            <person name="Kruger M."/>
            <person name="Pelin A."/>
            <person name="Brachmann A."/>
            <person name="Corradi N."/>
        </authorList>
    </citation>
    <scope>NUCLEOTIDE SEQUENCE [LARGE SCALE GENOMIC DNA]</scope>
    <source>
        <strain evidence="2 3">A4</strain>
    </source>
</reference>
<gene>
    <name evidence="2" type="ORF">RhiirA4_481106</name>
</gene>
<dbReference type="Proteomes" id="UP000234323">
    <property type="component" value="Unassembled WGS sequence"/>
</dbReference>
<accession>A0A2I1HIZ4</accession>
<proteinExistence type="predicted"/>
<organism evidence="2 3">
    <name type="scientific">Rhizophagus irregularis</name>
    <dbReference type="NCBI Taxonomy" id="588596"/>
    <lineage>
        <taxon>Eukaryota</taxon>
        <taxon>Fungi</taxon>
        <taxon>Fungi incertae sedis</taxon>
        <taxon>Mucoromycota</taxon>
        <taxon>Glomeromycotina</taxon>
        <taxon>Glomeromycetes</taxon>
        <taxon>Glomerales</taxon>
        <taxon>Glomeraceae</taxon>
        <taxon>Rhizophagus</taxon>
    </lineage>
</organism>
<evidence type="ECO:0000313" key="2">
    <source>
        <dbReference type="EMBL" id="PKY58848.1"/>
    </source>
</evidence>
<keyword evidence="3" id="KW-1185">Reference proteome</keyword>